<name>A0A937X4J0_9BACT</name>
<gene>
    <name evidence="1" type="ORF">FJZ00_12270</name>
</gene>
<evidence type="ECO:0000313" key="1">
    <source>
        <dbReference type="EMBL" id="MBM3275921.1"/>
    </source>
</evidence>
<accession>A0A937X4J0</accession>
<protein>
    <submittedName>
        <fullName evidence="1">Uncharacterized protein</fullName>
    </submittedName>
</protein>
<evidence type="ECO:0000313" key="2">
    <source>
        <dbReference type="Proteomes" id="UP000703893"/>
    </source>
</evidence>
<sequence length="65" mass="6909">MQQAKDTLGTVASIVSNPDVLGLVKKILPLLPLDTKNLEPLLSKTVTAAQLVTMFSSTMGEKALQ</sequence>
<proteinExistence type="predicted"/>
<dbReference type="EMBL" id="VGJX01000779">
    <property type="protein sequence ID" value="MBM3275921.1"/>
    <property type="molecule type" value="Genomic_DNA"/>
</dbReference>
<dbReference type="Proteomes" id="UP000703893">
    <property type="component" value="Unassembled WGS sequence"/>
</dbReference>
<organism evidence="1 2">
    <name type="scientific">Candidatus Tanganyikabacteria bacterium</name>
    <dbReference type="NCBI Taxonomy" id="2961651"/>
    <lineage>
        <taxon>Bacteria</taxon>
        <taxon>Bacillati</taxon>
        <taxon>Candidatus Sericytochromatia</taxon>
        <taxon>Candidatus Tanganyikabacteria</taxon>
    </lineage>
</organism>
<comment type="caution">
    <text evidence="1">The sequence shown here is derived from an EMBL/GenBank/DDBJ whole genome shotgun (WGS) entry which is preliminary data.</text>
</comment>
<reference evidence="1 2" key="1">
    <citation type="submission" date="2019-03" db="EMBL/GenBank/DDBJ databases">
        <title>Lake Tanganyika Metagenome-Assembled Genomes (MAGs).</title>
        <authorList>
            <person name="Tran P."/>
        </authorList>
    </citation>
    <scope>NUCLEOTIDE SEQUENCE [LARGE SCALE GENOMIC DNA]</scope>
    <source>
        <strain evidence="1">K_DeepCast_65m_m2_236</strain>
    </source>
</reference>
<dbReference type="AlphaFoldDB" id="A0A937X4J0"/>